<dbReference type="EMBL" id="JAAOIC020000044">
    <property type="protein sequence ID" value="KAG8038370.1"/>
    <property type="molecule type" value="Genomic_DNA"/>
</dbReference>
<name>A0A8J5UV21_9HYME</name>
<evidence type="ECO:0000256" key="6">
    <source>
        <dbReference type="PROSITE-ProRule" id="PRU01263"/>
    </source>
</evidence>
<keyword evidence="3 5" id="KW-0863">Zinc-finger</keyword>
<feature type="domain" description="C2H2-type" evidence="7">
    <location>
        <begin position="382"/>
        <end position="410"/>
    </location>
</feature>
<dbReference type="PANTHER" id="PTHR24409:SF295">
    <property type="entry name" value="AZ2-RELATED"/>
    <property type="match status" value="1"/>
</dbReference>
<evidence type="ECO:0000256" key="1">
    <source>
        <dbReference type="ARBA" id="ARBA00022723"/>
    </source>
</evidence>
<dbReference type="InterPro" id="IPR012934">
    <property type="entry name" value="Znf_AD"/>
</dbReference>
<feature type="domain" description="ZAD" evidence="8">
    <location>
        <begin position="14"/>
        <end position="92"/>
    </location>
</feature>
<proteinExistence type="predicted"/>
<dbReference type="Proteomes" id="UP000729913">
    <property type="component" value="Unassembled WGS sequence"/>
</dbReference>
<evidence type="ECO:0000259" key="8">
    <source>
        <dbReference type="PROSITE" id="PS51915"/>
    </source>
</evidence>
<keyword evidence="10" id="KW-1185">Reference proteome</keyword>
<dbReference type="OrthoDB" id="4737882at2759"/>
<feature type="domain" description="C2H2-type" evidence="7">
    <location>
        <begin position="219"/>
        <end position="246"/>
    </location>
</feature>
<reference evidence="9" key="1">
    <citation type="submission" date="2020-03" db="EMBL/GenBank/DDBJ databases">
        <authorList>
            <person name="Chebbi M.A."/>
            <person name="Drezen J.M."/>
        </authorList>
    </citation>
    <scope>NUCLEOTIDE SEQUENCE</scope>
    <source>
        <tissue evidence="9">Whole body</tissue>
    </source>
</reference>
<dbReference type="Pfam" id="PF07776">
    <property type="entry name" value="zf-AD"/>
    <property type="match status" value="1"/>
</dbReference>
<sequence>MEYKVSNLLVNIDNICRVCLTENANSLSIFCQNETDEKYRDLLNKIQESGGIKITEDDGLPTLICSKCINNINLAFKIRQQCQRSDTLLRLYYKKLKESNLKTIHYQEILQPELITPDISQSSQDLFNYLEIQSMDVEEVVVGQEEVPSVESAGMTDDEPPSYKLKLQLLEIGSTTSSSPITNSPNSRTKAQSKVYPEHLGAFENLAFDPLQLPSDKKYTCSICAQAFETLKILRQHRKIHKDELYVCKICPVRCAKADELAIHLKSHQLTQAAVATIQVNNYDNSKDCNDSDVVNDQQKIDHCNEQLLRDKSPDLYDYTTYRVKKSTIKGLSPDNINTNNNINSNINDTNSPIIHKCEICGQIFSKEKGLMRHRAYHESRVICDICGKVCSNQNWLESHKKLAHSGNTKSEKNTCSYCQKTFYFSAHLISHLKRVHRAFI</sequence>
<feature type="binding site" evidence="6">
    <location>
        <position position="65"/>
    </location>
    <ligand>
        <name>Zn(2+)</name>
        <dbReference type="ChEBI" id="CHEBI:29105"/>
    </ligand>
</feature>
<keyword evidence="2" id="KW-0677">Repeat</keyword>
<dbReference type="PROSITE" id="PS50157">
    <property type="entry name" value="ZINC_FINGER_C2H2_2"/>
    <property type="match status" value="4"/>
</dbReference>
<reference evidence="9" key="2">
    <citation type="submission" date="2021-04" db="EMBL/GenBank/DDBJ databases">
        <title>Genome-wide patterns of bracovirus chromosomal integration into multiple host tissues during parasitism.</title>
        <authorList>
            <person name="Chebbi M.A.C."/>
        </authorList>
    </citation>
    <scope>NUCLEOTIDE SEQUENCE</scope>
    <source>
        <tissue evidence="9">Whole body</tissue>
    </source>
</reference>
<dbReference type="AlphaFoldDB" id="A0A8J5UV21"/>
<dbReference type="PROSITE" id="PS51915">
    <property type="entry name" value="ZAD"/>
    <property type="match status" value="1"/>
</dbReference>
<dbReference type="GO" id="GO:0000981">
    <property type="term" value="F:DNA-binding transcription factor activity, RNA polymerase II-specific"/>
    <property type="evidence" value="ECO:0007669"/>
    <property type="project" value="TreeGrafter"/>
</dbReference>
<dbReference type="Pfam" id="PF13912">
    <property type="entry name" value="zf-C2H2_6"/>
    <property type="match status" value="1"/>
</dbReference>
<dbReference type="GO" id="GO:0005634">
    <property type="term" value="C:nucleus"/>
    <property type="evidence" value="ECO:0007669"/>
    <property type="project" value="InterPro"/>
</dbReference>
<feature type="binding site" evidence="6">
    <location>
        <position position="16"/>
    </location>
    <ligand>
        <name>Zn(2+)</name>
        <dbReference type="ChEBI" id="CHEBI:29105"/>
    </ligand>
</feature>
<dbReference type="Pfam" id="PF00096">
    <property type="entry name" value="zf-C2H2"/>
    <property type="match status" value="3"/>
</dbReference>
<feature type="domain" description="C2H2-type" evidence="7">
    <location>
        <begin position="356"/>
        <end position="383"/>
    </location>
</feature>
<evidence type="ECO:0000256" key="5">
    <source>
        <dbReference type="PROSITE-ProRule" id="PRU00042"/>
    </source>
</evidence>
<dbReference type="SMART" id="SM00355">
    <property type="entry name" value="ZnF_C2H2"/>
    <property type="match status" value="5"/>
</dbReference>
<dbReference type="GO" id="GO:0000977">
    <property type="term" value="F:RNA polymerase II transcription regulatory region sequence-specific DNA binding"/>
    <property type="evidence" value="ECO:0007669"/>
    <property type="project" value="TreeGrafter"/>
</dbReference>
<accession>A0A8J5UV21</accession>
<feature type="binding site" evidence="6">
    <location>
        <position position="68"/>
    </location>
    <ligand>
        <name>Zn(2+)</name>
        <dbReference type="ChEBI" id="CHEBI:29105"/>
    </ligand>
</feature>
<organism evidence="9 10">
    <name type="scientific">Cotesia typhae</name>
    <dbReference type="NCBI Taxonomy" id="2053667"/>
    <lineage>
        <taxon>Eukaryota</taxon>
        <taxon>Metazoa</taxon>
        <taxon>Ecdysozoa</taxon>
        <taxon>Arthropoda</taxon>
        <taxon>Hexapoda</taxon>
        <taxon>Insecta</taxon>
        <taxon>Pterygota</taxon>
        <taxon>Neoptera</taxon>
        <taxon>Endopterygota</taxon>
        <taxon>Hymenoptera</taxon>
        <taxon>Apocrita</taxon>
        <taxon>Ichneumonoidea</taxon>
        <taxon>Braconidae</taxon>
        <taxon>Microgastrinae</taxon>
        <taxon>Cotesia</taxon>
    </lineage>
</organism>
<gene>
    <name evidence="9" type="ORF">G9C98_006697</name>
</gene>
<dbReference type="InterPro" id="IPR013087">
    <property type="entry name" value="Znf_C2H2_type"/>
</dbReference>
<evidence type="ECO:0000256" key="4">
    <source>
        <dbReference type="ARBA" id="ARBA00022833"/>
    </source>
</evidence>
<evidence type="ECO:0000256" key="2">
    <source>
        <dbReference type="ARBA" id="ARBA00022737"/>
    </source>
</evidence>
<evidence type="ECO:0000256" key="3">
    <source>
        <dbReference type="ARBA" id="ARBA00022771"/>
    </source>
</evidence>
<evidence type="ECO:0000313" key="10">
    <source>
        <dbReference type="Proteomes" id="UP000729913"/>
    </source>
</evidence>
<feature type="binding site" evidence="6">
    <location>
        <position position="19"/>
    </location>
    <ligand>
        <name>Zn(2+)</name>
        <dbReference type="ChEBI" id="CHEBI:29105"/>
    </ligand>
</feature>
<keyword evidence="4 6" id="KW-0862">Zinc</keyword>
<keyword evidence="1 6" id="KW-0479">Metal-binding</keyword>
<evidence type="ECO:0000259" key="7">
    <source>
        <dbReference type="PROSITE" id="PS50157"/>
    </source>
</evidence>
<dbReference type="SMART" id="SM00868">
    <property type="entry name" value="zf-AD"/>
    <property type="match status" value="1"/>
</dbReference>
<dbReference type="PROSITE" id="PS00028">
    <property type="entry name" value="ZINC_FINGER_C2H2_1"/>
    <property type="match status" value="5"/>
</dbReference>
<dbReference type="GO" id="GO:0008270">
    <property type="term" value="F:zinc ion binding"/>
    <property type="evidence" value="ECO:0007669"/>
    <property type="project" value="UniProtKB-UniRule"/>
</dbReference>
<comment type="caution">
    <text evidence="9">The sequence shown here is derived from an EMBL/GenBank/DDBJ whole genome shotgun (WGS) entry which is preliminary data.</text>
</comment>
<dbReference type="PANTHER" id="PTHR24409">
    <property type="entry name" value="ZINC FINGER PROTEIN 142"/>
    <property type="match status" value="1"/>
</dbReference>
<protein>
    <submittedName>
        <fullName evidence="9">Uncharacterized protein</fullName>
    </submittedName>
</protein>
<feature type="domain" description="C2H2-type" evidence="7">
    <location>
        <begin position="414"/>
        <end position="437"/>
    </location>
</feature>
<evidence type="ECO:0000313" key="9">
    <source>
        <dbReference type="EMBL" id="KAG8038370.1"/>
    </source>
</evidence>